<dbReference type="PROSITE" id="PS00450">
    <property type="entry name" value="ACONITASE_1"/>
    <property type="match status" value="1"/>
</dbReference>
<dbReference type="PANTHER" id="PTHR43160">
    <property type="entry name" value="ACONITATE HYDRATASE B"/>
    <property type="match status" value="1"/>
</dbReference>
<evidence type="ECO:0000256" key="8">
    <source>
        <dbReference type="ARBA" id="ARBA00023004"/>
    </source>
</evidence>
<evidence type="ECO:0000313" key="17">
    <source>
        <dbReference type="EnsemblMetazoa" id="GMOY003934-PA"/>
    </source>
</evidence>
<dbReference type="EnsemblMetazoa" id="GMOY003934-RA">
    <property type="protein sequence ID" value="GMOY003934-PA"/>
    <property type="gene ID" value="GMOY003934"/>
</dbReference>
<comment type="cofactor">
    <cofactor evidence="13">
        <name>[4Fe-4S] cluster</name>
        <dbReference type="ChEBI" id="CHEBI:49883"/>
    </cofactor>
    <text evidence="13">Binds 1 [4Fe-4S] cluster per subunit.</text>
</comment>
<dbReference type="InterPro" id="IPR036008">
    <property type="entry name" value="Aconitase_4Fe-4S_dom"/>
</dbReference>
<feature type="compositionally biased region" description="Basic and acidic residues" evidence="14">
    <location>
        <begin position="34"/>
        <end position="46"/>
    </location>
</feature>
<keyword evidence="10 13" id="KW-0496">Mitochondrion</keyword>
<keyword evidence="5" id="KW-0816">Tricarboxylic acid cycle</keyword>
<dbReference type="PANTHER" id="PTHR43160:SF3">
    <property type="entry name" value="ACONITATE HYDRATASE, MITOCHONDRIAL"/>
    <property type="match status" value="1"/>
</dbReference>
<evidence type="ECO:0000256" key="3">
    <source>
        <dbReference type="ARBA" id="ARBA00004717"/>
    </source>
</evidence>
<evidence type="ECO:0000256" key="14">
    <source>
        <dbReference type="SAM" id="MobiDB-lite"/>
    </source>
</evidence>
<dbReference type="NCBIfam" id="TIGR01340">
    <property type="entry name" value="aconitase_mito"/>
    <property type="match status" value="1"/>
</dbReference>
<evidence type="ECO:0000256" key="2">
    <source>
        <dbReference type="ARBA" id="ARBA00004173"/>
    </source>
</evidence>
<dbReference type="PRINTS" id="PR00415">
    <property type="entry name" value="ACONITASE"/>
</dbReference>
<dbReference type="SUPFAM" id="SSF52016">
    <property type="entry name" value="LeuD/IlvD-like"/>
    <property type="match status" value="1"/>
</dbReference>
<dbReference type="EMBL" id="CCAG010007254">
    <property type="status" value="NOT_ANNOTATED_CDS"/>
    <property type="molecule type" value="Genomic_DNA"/>
</dbReference>
<dbReference type="GO" id="GO:0046872">
    <property type="term" value="F:metal ion binding"/>
    <property type="evidence" value="ECO:0007669"/>
    <property type="project" value="UniProtKB-UniRule"/>
</dbReference>
<keyword evidence="7 13" id="KW-0809">Transit peptide</keyword>
<proteinExistence type="inferred from homology"/>
<evidence type="ECO:0000256" key="13">
    <source>
        <dbReference type="RuleBase" id="RU362107"/>
    </source>
</evidence>
<dbReference type="FunFam" id="3.30.499.10:FF:000003">
    <property type="entry name" value="Aconitate hydratase, mitochondrial"/>
    <property type="match status" value="1"/>
</dbReference>
<dbReference type="GO" id="GO:0051539">
    <property type="term" value="F:4 iron, 4 sulfur cluster binding"/>
    <property type="evidence" value="ECO:0007669"/>
    <property type="project" value="UniProtKB-UniRule"/>
</dbReference>
<dbReference type="GO" id="GO:0003994">
    <property type="term" value="F:aconitate hydratase activity"/>
    <property type="evidence" value="ECO:0007669"/>
    <property type="project" value="UniProtKB-EC"/>
</dbReference>
<keyword evidence="6 13" id="KW-0479">Metal-binding</keyword>
<dbReference type="Gene3D" id="3.20.19.10">
    <property type="entry name" value="Aconitase, domain 4"/>
    <property type="match status" value="1"/>
</dbReference>
<dbReference type="PROSITE" id="PS01244">
    <property type="entry name" value="ACONITASE_2"/>
    <property type="match status" value="1"/>
</dbReference>
<dbReference type="Gene3D" id="3.40.1060.10">
    <property type="entry name" value="Aconitase, Domain 2"/>
    <property type="match status" value="1"/>
</dbReference>
<dbReference type="UniPathway" id="UPA00223">
    <property type="reaction ID" value="UER00718"/>
</dbReference>
<dbReference type="GO" id="GO:0005829">
    <property type="term" value="C:cytosol"/>
    <property type="evidence" value="ECO:0007669"/>
    <property type="project" value="TreeGrafter"/>
</dbReference>
<dbReference type="EC" id="4.2.1.3" evidence="13"/>
<organism evidence="17 18">
    <name type="scientific">Glossina morsitans morsitans</name>
    <name type="common">Savannah tsetse fly</name>
    <dbReference type="NCBI Taxonomy" id="37546"/>
    <lineage>
        <taxon>Eukaryota</taxon>
        <taxon>Metazoa</taxon>
        <taxon>Ecdysozoa</taxon>
        <taxon>Arthropoda</taxon>
        <taxon>Hexapoda</taxon>
        <taxon>Insecta</taxon>
        <taxon>Pterygota</taxon>
        <taxon>Neoptera</taxon>
        <taxon>Endopterygota</taxon>
        <taxon>Diptera</taxon>
        <taxon>Brachycera</taxon>
        <taxon>Muscomorpha</taxon>
        <taxon>Hippoboscoidea</taxon>
        <taxon>Glossinidae</taxon>
        <taxon>Glossina</taxon>
    </lineage>
</organism>
<comment type="pathway">
    <text evidence="3">Carbohydrate metabolism; tricarboxylic acid cycle; isocitrate from oxaloacetate: step 2/2.</text>
</comment>
<dbReference type="InterPro" id="IPR015932">
    <property type="entry name" value="Aconitase_dom2"/>
</dbReference>
<evidence type="ECO:0000259" key="15">
    <source>
        <dbReference type="Pfam" id="PF00330"/>
    </source>
</evidence>
<evidence type="ECO:0000256" key="4">
    <source>
        <dbReference type="ARBA" id="ARBA00007185"/>
    </source>
</evidence>
<dbReference type="Pfam" id="PF00330">
    <property type="entry name" value="Aconitase"/>
    <property type="match status" value="1"/>
</dbReference>
<evidence type="ECO:0000256" key="11">
    <source>
        <dbReference type="ARBA" id="ARBA00023239"/>
    </source>
</evidence>
<dbReference type="InterPro" id="IPR015928">
    <property type="entry name" value="Aconitase/3IPM_dehydase_swvl"/>
</dbReference>
<evidence type="ECO:0000256" key="5">
    <source>
        <dbReference type="ARBA" id="ARBA00022532"/>
    </source>
</evidence>
<accession>A0A1B0FJA1</accession>
<feature type="domain" description="Aconitase/3-isopropylmalate dehydratase large subunit alpha/beta/alpha" evidence="15">
    <location>
        <begin position="187"/>
        <end position="624"/>
    </location>
</feature>
<dbReference type="PhylomeDB" id="A0A1B0FJA1"/>
<keyword evidence="8 13" id="KW-0408">Iron</keyword>
<sequence length="900" mass="99191">MAGGRESYRIKDAEKKRVLDEAARQRRARKALEALEQDNFHEDPHADLVMSKKLPKFQDGLKNTKEKKSKRKGPEYYRAKYRKNFQQLLEEEKQLHPDPPNYSSALAPPPKTPQRHFCAVCVPFFQIRKAGYYGVEGQLRQFHASGYAASKVAISKYDPDVCMPYEKLWENLECIRSRINRPLTLSEKILYSHLDEPKTQQILRGTSYLRLRPDRVAMQDATAQMALLQFISSGLKRVAVPSTVHCDHLIEAQIGGKNDLARAKDMNKEVYDFLESACAKYGLGFWKPGSGIIHQILLENYCFPGLLMIGTDSHTPNGGGLGGLCIGVGGADAVDVMADLPWELKCPKVIGVRLNGKISGWTSPKDVILKVADILTVKGGTGAIVEYHGDGVDSISCTGMGTICNMGAEIGATTSVFPFNERMASYLKATGRKAIADEARKYQTRLLSPDEKCAYDKLIEIDLNKLEPHINGPFTPDLAHPISKLKQNAEKNGYPMDIKVGLIGSCTNSSYEDMGRCASIANDAMQHGLKSKIPFNVTPGSEQIRATIERDGLSQVFDKFGGTVLANACGPCIGQWDRKDVKKGEKNTIVTSYNRNFTGRNDANPATHAFVTSPELVTALSIAGTLAFNPLKDELTGADGKKFKLKAPFGEELPAKGFDPGVDTYTSPPADGSNLTVRVDPQSQRLQILEPFDKWDGKDLTDMTVLIKVKGKCTTDHISAAGPWLKFRGHLDNISNNMFIGATNIENNEMNKIKNQRTGEWGAVPDVARDYKANGVKWVAVGDDNYGEGSSREHAALEPRHLGGRAIIVKSFARIHETNLKKQGLLPLTFANPSDYDKIQPTSKISLLDLAGLAPGKPVDCEVKTDNKVEKIKLNHTLNEQQIAWFKAGSALNRMKEISG</sequence>
<evidence type="ECO:0000256" key="9">
    <source>
        <dbReference type="ARBA" id="ARBA00023014"/>
    </source>
</evidence>
<evidence type="ECO:0000256" key="1">
    <source>
        <dbReference type="ARBA" id="ARBA00003113"/>
    </source>
</evidence>
<comment type="catalytic activity">
    <reaction evidence="12 13">
        <text>citrate = D-threo-isocitrate</text>
        <dbReference type="Rhea" id="RHEA:10336"/>
        <dbReference type="ChEBI" id="CHEBI:15562"/>
        <dbReference type="ChEBI" id="CHEBI:16947"/>
        <dbReference type="EC" id="4.2.1.3"/>
    </reaction>
</comment>
<dbReference type="FunFam" id="3.40.1060.10:FF:000001">
    <property type="entry name" value="Aconitate hydratase, mitochondrial"/>
    <property type="match status" value="1"/>
</dbReference>
<dbReference type="SUPFAM" id="SSF53732">
    <property type="entry name" value="Aconitase iron-sulfur domain"/>
    <property type="match status" value="1"/>
</dbReference>
<protein>
    <recommendedName>
        <fullName evidence="13">Aconitate hydratase, mitochondrial</fullName>
        <shortName evidence="13">Aconitase</shortName>
        <ecNumber evidence="13">4.2.1.3</ecNumber>
    </recommendedName>
</protein>
<comment type="subcellular location">
    <subcellularLocation>
        <location evidence="2 13">Mitochondrion</location>
    </subcellularLocation>
</comment>
<evidence type="ECO:0000256" key="12">
    <source>
        <dbReference type="ARBA" id="ARBA00023501"/>
    </source>
</evidence>
<keyword evidence="9 13" id="KW-0411">Iron-sulfur</keyword>
<evidence type="ECO:0000256" key="10">
    <source>
        <dbReference type="ARBA" id="ARBA00023128"/>
    </source>
</evidence>
<dbReference type="InterPro" id="IPR018136">
    <property type="entry name" value="Aconitase_4Fe-4S_BS"/>
</dbReference>
<name>A0A1B0FJA1_GLOMM</name>
<evidence type="ECO:0000313" key="18">
    <source>
        <dbReference type="Proteomes" id="UP000092444"/>
    </source>
</evidence>
<dbReference type="InterPro" id="IPR006248">
    <property type="entry name" value="Aconitase_mito-like"/>
</dbReference>
<dbReference type="InterPro" id="IPR015931">
    <property type="entry name" value="Acnase/IPM_dHydase_lsu_aba_1/3"/>
</dbReference>
<comment type="similarity">
    <text evidence="4 13">Belongs to the aconitase/IPM isomerase family.</text>
</comment>
<dbReference type="STRING" id="37546.A0A1B0FJA1"/>
<dbReference type="Proteomes" id="UP000092444">
    <property type="component" value="Unassembled WGS sequence"/>
</dbReference>
<keyword evidence="11 13" id="KW-0456">Lyase</keyword>
<evidence type="ECO:0000256" key="6">
    <source>
        <dbReference type="ARBA" id="ARBA00022723"/>
    </source>
</evidence>
<feature type="domain" description="Aconitase A/isopropylmalate dehydratase small subunit swivel" evidence="16">
    <location>
        <begin position="703"/>
        <end position="832"/>
    </location>
</feature>
<feature type="region of interest" description="Disordered" evidence="14">
    <location>
        <begin position="34"/>
        <end position="75"/>
    </location>
</feature>
<reference evidence="17" key="1">
    <citation type="submission" date="2020-05" db="UniProtKB">
        <authorList>
            <consortium name="EnsemblMetazoa"/>
        </authorList>
    </citation>
    <scope>IDENTIFICATION</scope>
    <source>
        <strain evidence="17">Yale</strain>
    </source>
</reference>
<dbReference type="GO" id="GO:0005739">
    <property type="term" value="C:mitochondrion"/>
    <property type="evidence" value="ECO:0007669"/>
    <property type="project" value="UniProtKB-SubCell"/>
</dbReference>
<keyword evidence="18" id="KW-1185">Reference proteome</keyword>
<dbReference type="InterPro" id="IPR050926">
    <property type="entry name" value="Aconitase/IPM_isomerase"/>
</dbReference>
<dbReference type="InterPro" id="IPR000573">
    <property type="entry name" value="AconitaseA/IPMdHydase_ssu_swvl"/>
</dbReference>
<dbReference type="InterPro" id="IPR001030">
    <property type="entry name" value="Acoase/IPM_deHydtase_lsu_aba"/>
</dbReference>
<dbReference type="FunFam" id="3.30.499.10:FF:000004">
    <property type="entry name" value="Aconitate hydratase, mitochondrial"/>
    <property type="match status" value="1"/>
</dbReference>
<dbReference type="FunFam" id="3.20.19.10:FF:000002">
    <property type="entry name" value="Aconitate hydratase, mitochondrial"/>
    <property type="match status" value="1"/>
</dbReference>
<dbReference type="Pfam" id="PF00694">
    <property type="entry name" value="Aconitase_C"/>
    <property type="match status" value="1"/>
</dbReference>
<dbReference type="CDD" id="cd01584">
    <property type="entry name" value="AcnA_Mitochondrial"/>
    <property type="match status" value="1"/>
</dbReference>
<dbReference type="GO" id="GO:0006099">
    <property type="term" value="P:tricarboxylic acid cycle"/>
    <property type="evidence" value="ECO:0007669"/>
    <property type="project" value="UniProtKB-UniPathway"/>
</dbReference>
<dbReference type="CDD" id="cd01578">
    <property type="entry name" value="AcnA_Mitochon_Swivel"/>
    <property type="match status" value="1"/>
</dbReference>
<dbReference type="VEuPathDB" id="VectorBase:GMOY003934"/>
<feature type="compositionally biased region" description="Basic and acidic residues" evidence="14">
    <location>
        <begin position="62"/>
        <end position="75"/>
    </location>
</feature>
<dbReference type="Gene3D" id="3.30.499.10">
    <property type="entry name" value="Aconitase, domain 3"/>
    <property type="match status" value="2"/>
</dbReference>
<comment type="function">
    <text evidence="1">Catalyzes the isomerization of citrate to isocitrate via cis-aconitate.</text>
</comment>
<evidence type="ECO:0000256" key="7">
    <source>
        <dbReference type="ARBA" id="ARBA00022946"/>
    </source>
</evidence>
<evidence type="ECO:0000259" key="16">
    <source>
        <dbReference type="Pfam" id="PF00694"/>
    </source>
</evidence>
<dbReference type="AlphaFoldDB" id="A0A1B0FJA1"/>
<dbReference type="NCBIfam" id="NF005558">
    <property type="entry name" value="PRK07229.1"/>
    <property type="match status" value="1"/>
</dbReference>